<name>A0A8J1UJ12_OWEFU</name>
<protein>
    <submittedName>
        <fullName evidence="2">Uncharacterized protein</fullName>
    </submittedName>
</protein>
<accession>A0A8J1UJ12</accession>
<dbReference type="AlphaFoldDB" id="A0A8J1UJ12"/>
<evidence type="ECO:0000313" key="3">
    <source>
        <dbReference type="Proteomes" id="UP000749559"/>
    </source>
</evidence>
<keyword evidence="3" id="KW-1185">Reference proteome</keyword>
<proteinExistence type="predicted"/>
<dbReference type="Proteomes" id="UP000749559">
    <property type="component" value="Unassembled WGS sequence"/>
</dbReference>
<evidence type="ECO:0000256" key="1">
    <source>
        <dbReference type="SAM" id="MobiDB-lite"/>
    </source>
</evidence>
<feature type="compositionally biased region" description="Polar residues" evidence="1">
    <location>
        <begin position="324"/>
        <end position="336"/>
    </location>
</feature>
<dbReference type="EMBL" id="CAIIXF020000008">
    <property type="protein sequence ID" value="CAH1792761.1"/>
    <property type="molecule type" value="Genomic_DNA"/>
</dbReference>
<feature type="region of interest" description="Disordered" evidence="1">
    <location>
        <begin position="324"/>
        <end position="360"/>
    </location>
</feature>
<sequence length="384" mass="44430">MSSKIEEYLYPTDKRRRRPVSLASDVRKEAIRLNILEESYKLKHKKQIEREIRYFTNDLTHQKNVYSLKLDKLQRRKTEIQEERRDKGMYPTAAEHANNIPRPSHTPLAAKYRNEHSRSSDITKVPKCVGVQNGKSSKDFSRSDVICTFSVQGDRPQPFVVNPFVKPPHHLKKLSHNGLGIPSLQINEMKVYRIGKHKNLIKDNDMLKLVRSKTLGNDIINDKGYRENVKRVSDTQNSEKGKAHIERLESINEVSKPMRNLPRSMSDPTHNTEFFVHDQFKKRPTLTRSISSQSDVSQPSRRLSMVYNSLPIYFRSSTAAEQFSRTSGDMPSNNISLGVEGNGTRTQERMRRRSTGSSTLTAQELIQQEPYRKVSTWQNFVHPK</sequence>
<gene>
    <name evidence="2" type="ORF">OFUS_LOCUS17694</name>
</gene>
<reference evidence="2" key="1">
    <citation type="submission" date="2022-03" db="EMBL/GenBank/DDBJ databases">
        <authorList>
            <person name="Martin C."/>
        </authorList>
    </citation>
    <scope>NUCLEOTIDE SEQUENCE</scope>
</reference>
<organism evidence="2 3">
    <name type="scientific">Owenia fusiformis</name>
    <name type="common">Polychaete worm</name>
    <dbReference type="NCBI Taxonomy" id="6347"/>
    <lineage>
        <taxon>Eukaryota</taxon>
        <taxon>Metazoa</taxon>
        <taxon>Spiralia</taxon>
        <taxon>Lophotrochozoa</taxon>
        <taxon>Annelida</taxon>
        <taxon>Polychaeta</taxon>
        <taxon>Sedentaria</taxon>
        <taxon>Canalipalpata</taxon>
        <taxon>Sabellida</taxon>
        <taxon>Oweniida</taxon>
        <taxon>Oweniidae</taxon>
        <taxon>Owenia</taxon>
    </lineage>
</organism>
<comment type="caution">
    <text evidence="2">The sequence shown here is derived from an EMBL/GenBank/DDBJ whole genome shotgun (WGS) entry which is preliminary data.</text>
</comment>
<evidence type="ECO:0000313" key="2">
    <source>
        <dbReference type="EMBL" id="CAH1792761.1"/>
    </source>
</evidence>